<keyword evidence="2" id="KW-0238">DNA-binding</keyword>
<dbReference type="RefSeq" id="WP_244437678.1">
    <property type="nucleotide sequence ID" value="NZ_JAME01000046.1"/>
</dbReference>
<sequence length="313" mass="34315">MIDHESKLIPDSLDDPLSRVVAMLRPAMSISKLVEAGGQWRVERRDMASPFYCAIVEGTCRIEVTGLPAAIILTAGDFILIPDVHGFTMTSIVAPKPERLGRPLEVEPGRMRLGRDSDPVDMRALVGHCRFEAPSRDLLVSLLPALIHVCRHDRLMALVPVIHEETRANRPGRELILERLLEVLLIEALRSGPATDMPPGLLRGLADPRLSLALRRIHASAEGEISVAELAREAGMSRSGFFEKFRKEIGQAPMDYVTGWRMALAKTLLRQGGLTNAEIAHRIGYGSASAFGMAFQRTEKMSPGKFAALGGET</sequence>
<evidence type="ECO:0000313" key="5">
    <source>
        <dbReference type="EMBL" id="ETX26956.1"/>
    </source>
</evidence>
<accession>X7F4E1</accession>
<dbReference type="PROSITE" id="PS01124">
    <property type="entry name" value="HTH_ARAC_FAMILY_2"/>
    <property type="match status" value="1"/>
</dbReference>
<dbReference type="InterPro" id="IPR032783">
    <property type="entry name" value="AraC_lig"/>
</dbReference>
<dbReference type="Gene3D" id="1.10.10.60">
    <property type="entry name" value="Homeodomain-like"/>
    <property type="match status" value="2"/>
</dbReference>
<keyword evidence="1" id="KW-0805">Transcription regulation</keyword>
<keyword evidence="6" id="KW-1185">Reference proteome</keyword>
<feature type="domain" description="HTH araC/xylS-type" evidence="4">
    <location>
        <begin position="211"/>
        <end position="309"/>
    </location>
</feature>
<evidence type="ECO:0000256" key="3">
    <source>
        <dbReference type="ARBA" id="ARBA00023163"/>
    </source>
</evidence>
<dbReference type="Pfam" id="PF12833">
    <property type="entry name" value="HTH_18"/>
    <property type="match status" value="1"/>
</dbReference>
<organism evidence="5 6">
    <name type="scientific">Roseivivax isoporae LMG 25204</name>
    <dbReference type="NCBI Taxonomy" id="1449351"/>
    <lineage>
        <taxon>Bacteria</taxon>
        <taxon>Pseudomonadati</taxon>
        <taxon>Pseudomonadota</taxon>
        <taxon>Alphaproteobacteria</taxon>
        <taxon>Rhodobacterales</taxon>
        <taxon>Roseobacteraceae</taxon>
        <taxon>Roseivivax</taxon>
    </lineage>
</organism>
<dbReference type="eggNOG" id="COG2207">
    <property type="taxonomic scope" value="Bacteria"/>
</dbReference>
<evidence type="ECO:0000256" key="2">
    <source>
        <dbReference type="ARBA" id="ARBA00023125"/>
    </source>
</evidence>
<comment type="caution">
    <text evidence="5">The sequence shown here is derived from an EMBL/GenBank/DDBJ whole genome shotgun (WGS) entry which is preliminary data.</text>
</comment>
<dbReference type="InterPro" id="IPR050204">
    <property type="entry name" value="AraC_XylS_family_regulators"/>
</dbReference>
<evidence type="ECO:0000259" key="4">
    <source>
        <dbReference type="PROSITE" id="PS01124"/>
    </source>
</evidence>
<name>X7F4E1_9RHOB</name>
<evidence type="ECO:0000313" key="6">
    <source>
        <dbReference type="Proteomes" id="UP000023430"/>
    </source>
</evidence>
<reference evidence="5 6" key="1">
    <citation type="submission" date="2014-01" db="EMBL/GenBank/DDBJ databases">
        <title>Roseivivax isoporae LMG 25204 Genome Sequencing.</title>
        <authorList>
            <person name="Lai Q."/>
            <person name="Li G."/>
            <person name="Shao Z."/>
        </authorList>
    </citation>
    <scope>NUCLEOTIDE SEQUENCE [LARGE SCALE GENOMIC DNA]</scope>
    <source>
        <strain evidence="5 6">LMG 25204</strain>
    </source>
</reference>
<dbReference type="GO" id="GO:0003700">
    <property type="term" value="F:DNA-binding transcription factor activity"/>
    <property type="evidence" value="ECO:0007669"/>
    <property type="project" value="InterPro"/>
</dbReference>
<dbReference type="Proteomes" id="UP000023430">
    <property type="component" value="Unassembled WGS sequence"/>
</dbReference>
<dbReference type="PANTHER" id="PTHR46796:SF7">
    <property type="entry name" value="ARAC FAMILY TRANSCRIPTIONAL REGULATOR"/>
    <property type="match status" value="1"/>
</dbReference>
<protein>
    <submittedName>
        <fullName evidence="5">AraC family transcriptional regulator</fullName>
    </submittedName>
</protein>
<dbReference type="PANTHER" id="PTHR46796">
    <property type="entry name" value="HTH-TYPE TRANSCRIPTIONAL ACTIVATOR RHAS-RELATED"/>
    <property type="match status" value="1"/>
</dbReference>
<keyword evidence="3" id="KW-0804">Transcription</keyword>
<dbReference type="InterPro" id="IPR018060">
    <property type="entry name" value="HTH_AraC"/>
</dbReference>
<dbReference type="STRING" id="1449351.RISW2_17220"/>
<dbReference type="SUPFAM" id="SSF46689">
    <property type="entry name" value="Homeodomain-like"/>
    <property type="match status" value="2"/>
</dbReference>
<dbReference type="SMART" id="SM00342">
    <property type="entry name" value="HTH_ARAC"/>
    <property type="match status" value="1"/>
</dbReference>
<dbReference type="EMBL" id="JAME01000046">
    <property type="protein sequence ID" value="ETX26956.1"/>
    <property type="molecule type" value="Genomic_DNA"/>
</dbReference>
<proteinExistence type="predicted"/>
<dbReference type="Pfam" id="PF12852">
    <property type="entry name" value="Cupin_6"/>
    <property type="match status" value="1"/>
</dbReference>
<dbReference type="GO" id="GO:0043565">
    <property type="term" value="F:sequence-specific DNA binding"/>
    <property type="evidence" value="ECO:0007669"/>
    <property type="project" value="InterPro"/>
</dbReference>
<gene>
    <name evidence="5" type="ORF">RISW2_17220</name>
</gene>
<dbReference type="PATRIC" id="fig|1449351.3.peg.4121"/>
<dbReference type="InterPro" id="IPR009057">
    <property type="entry name" value="Homeodomain-like_sf"/>
</dbReference>
<evidence type="ECO:0000256" key="1">
    <source>
        <dbReference type="ARBA" id="ARBA00023015"/>
    </source>
</evidence>
<dbReference type="AlphaFoldDB" id="X7F4E1"/>